<dbReference type="EMBL" id="CAJVPT010012957">
    <property type="protein sequence ID" value="CAG8591972.1"/>
    <property type="molecule type" value="Genomic_DNA"/>
</dbReference>
<organism evidence="1 2">
    <name type="scientific">Acaulospora colombiana</name>
    <dbReference type="NCBI Taxonomy" id="27376"/>
    <lineage>
        <taxon>Eukaryota</taxon>
        <taxon>Fungi</taxon>
        <taxon>Fungi incertae sedis</taxon>
        <taxon>Mucoromycota</taxon>
        <taxon>Glomeromycotina</taxon>
        <taxon>Glomeromycetes</taxon>
        <taxon>Diversisporales</taxon>
        <taxon>Acaulosporaceae</taxon>
        <taxon>Acaulospora</taxon>
    </lineage>
</organism>
<accession>A0ACA9MH13</accession>
<name>A0ACA9MH13_9GLOM</name>
<dbReference type="Proteomes" id="UP000789525">
    <property type="component" value="Unassembled WGS sequence"/>
</dbReference>
<comment type="caution">
    <text evidence="1">The sequence shown here is derived from an EMBL/GenBank/DDBJ whole genome shotgun (WGS) entry which is preliminary data.</text>
</comment>
<reference evidence="1" key="1">
    <citation type="submission" date="2021-06" db="EMBL/GenBank/DDBJ databases">
        <authorList>
            <person name="Kallberg Y."/>
            <person name="Tangrot J."/>
            <person name="Rosling A."/>
        </authorList>
    </citation>
    <scope>NUCLEOTIDE SEQUENCE</scope>
    <source>
        <strain evidence="1">CL356</strain>
    </source>
</reference>
<protein>
    <submittedName>
        <fullName evidence="1">4732_t:CDS:1</fullName>
    </submittedName>
</protein>
<evidence type="ECO:0000313" key="1">
    <source>
        <dbReference type="EMBL" id="CAG8591972.1"/>
    </source>
</evidence>
<sequence>MKKRRGSMVKGLPKSKLVEIRLFELLDIPPVSWVYKFGGGEEFYYGLRDVSFERRNENRDDWGMSNESRVVDGDNQPRLTTHYRCVSLQEDTSSFNDTFDTDLLVGFAVPTWMPDEYPPDLITVVNPHSSGGQYYLKSSADQGLEGDCRVERNLYWPTYSNNHDSFAPNFFIRGGDLYSMTNETHILQVVALNFTDHNTDHYQPSSGNPPSAHAITHDIISGPTTRYKLQLVDPKKAIANTGVGEAHYLSEKPAGIKLDRELNFIPKISY</sequence>
<evidence type="ECO:0000313" key="2">
    <source>
        <dbReference type="Proteomes" id="UP000789525"/>
    </source>
</evidence>
<gene>
    <name evidence="1" type="ORF">ACOLOM_LOCUS6358</name>
</gene>
<proteinExistence type="predicted"/>
<keyword evidence="2" id="KW-1185">Reference proteome</keyword>